<evidence type="ECO:0000313" key="5">
    <source>
        <dbReference type="EMBL" id="UVD81623.1"/>
    </source>
</evidence>
<dbReference type="Proteomes" id="UP001059252">
    <property type="component" value="Chromosome"/>
</dbReference>
<dbReference type="CDD" id="cd18809">
    <property type="entry name" value="SF1_C_RecD"/>
    <property type="match status" value="1"/>
</dbReference>
<dbReference type="Gene3D" id="3.40.50.300">
    <property type="entry name" value="P-loop containing nucleotide triphosphate hydrolases"/>
    <property type="match status" value="2"/>
</dbReference>
<dbReference type="CDD" id="cd17933">
    <property type="entry name" value="DEXSc_RecD-like"/>
    <property type="match status" value="1"/>
</dbReference>
<dbReference type="RefSeq" id="WP_258210797.1">
    <property type="nucleotide sequence ID" value="NZ_CP102734.1"/>
</dbReference>
<dbReference type="InterPro" id="IPR027417">
    <property type="entry name" value="P-loop_NTPase"/>
</dbReference>
<sequence length="707" mass="81821">MKELTGKFIKFIFRNETTNFFVGLFRIDKEYRHDPEIISLSSNSNVQLDVKYKVIIEENKLTKYPNSYILQNFHEILPDDKIGLINYFASSKFPGIGKKTAETIVEDLGIRTIEIIKENPDVLDKSKYKLNKQRKLTIIDVLNSNDQEIELVKLFQANNLPADLMKKIIEKVGVKKFYDFYYQNPFDMWIDHEFINFEETNKLAKVLNFSEIDREKYFVLNQLNLYLWNIGSTKVSINAFFNKLIYVHLIEKSRFGQVLKELIDLDLVLVFQTFLTTTNFYSKEKAIVKVLKTVQAKNTKNFKNISISTYFDNKQSKAIKGALNSGVSIITGQPGTGKTEILKEILKQLEKKYNKNDIAVLAPTGRATFQIANKTSFPSRTVHSFLGWQETRFKVNADNPEKVNILIVDEFSMIDTNLFHALLNGIKIKELDKIILIGDKDQIPSIGEGYLLNDFISSEKFPVFLLKNNYRQKNGSNIFADANKVNQGLFPDFIGEDSKFLQLQEHQFFSKLNKIFDDFYKKYSIEDITILVPMYETPIGINSINSFIQSKIFESEKKTFYMIGNRKFYIGDKVIQLENDLNSNIFNGEIGYIENIVIYKNKIDFIIVKFPGDKLVKYTVPQWNKNVTLAYAISIHKFQGSESPVVIMVIFNSHSVLLNKKLIYTGMTRAKEYLVILGDQRSLQFAISKDSDSDRKTNIQDLFLENN</sequence>
<dbReference type="InterPro" id="IPR041451">
    <property type="entry name" value="RecD2_SH13"/>
</dbReference>
<dbReference type="SUPFAM" id="SSF52540">
    <property type="entry name" value="P-loop containing nucleoside triphosphate hydrolases"/>
    <property type="match status" value="2"/>
</dbReference>
<keyword evidence="6" id="KW-1185">Reference proteome</keyword>
<dbReference type="EMBL" id="CP102734">
    <property type="protein sequence ID" value="UVD81623.1"/>
    <property type="molecule type" value="Genomic_DNA"/>
</dbReference>
<dbReference type="Gene3D" id="2.30.30.940">
    <property type="match status" value="1"/>
</dbReference>
<accession>A0ABY5R7Z1</accession>
<evidence type="ECO:0000256" key="1">
    <source>
        <dbReference type="ARBA" id="ARBA00022741"/>
    </source>
</evidence>
<dbReference type="PANTHER" id="PTHR43788:SF6">
    <property type="entry name" value="DNA HELICASE B"/>
    <property type="match status" value="1"/>
</dbReference>
<keyword evidence="1" id="KW-0547">Nucleotide-binding</keyword>
<dbReference type="Pfam" id="PF18335">
    <property type="entry name" value="SH3_13"/>
    <property type="match status" value="1"/>
</dbReference>
<organism evidence="5 6">
    <name type="scientific">Mycoplasma iguanae</name>
    <dbReference type="NCBI Taxonomy" id="292461"/>
    <lineage>
        <taxon>Bacteria</taxon>
        <taxon>Bacillati</taxon>
        <taxon>Mycoplasmatota</taxon>
        <taxon>Mollicutes</taxon>
        <taxon>Mycoplasmataceae</taxon>
        <taxon>Mycoplasma</taxon>
    </lineage>
</organism>
<evidence type="ECO:0000259" key="3">
    <source>
        <dbReference type="Pfam" id="PF13538"/>
    </source>
</evidence>
<keyword evidence="2" id="KW-0067">ATP-binding</keyword>
<evidence type="ECO:0000259" key="4">
    <source>
        <dbReference type="Pfam" id="PF18335"/>
    </source>
</evidence>
<dbReference type="PANTHER" id="PTHR43788">
    <property type="entry name" value="DNA2/NAM7 HELICASE FAMILY MEMBER"/>
    <property type="match status" value="1"/>
</dbReference>
<evidence type="ECO:0000313" key="6">
    <source>
        <dbReference type="Proteomes" id="UP001059252"/>
    </source>
</evidence>
<evidence type="ECO:0000256" key="2">
    <source>
        <dbReference type="ARBA" id="ARBA00022840"/>
    </source>
</evidence>
<proteinExistence type="predicted"/>
<dbReference type="Pfam" id="PF13538">
    <property type="entry name" value="UvrD_C_2"/>
    <property type="match status" value="1"/>
</dbReference>
<feature type="domain" description="ATP-dependent RecD2 DNA helicase SH3" evidence="4">
    <location>
        <begin position="544"/>
        <end position="610"/>
    </location>
</feature>
<dbReference type="InterPro" id="IPR027785">
    <property type="entry name" value="UvrD-like_helicase_C"/>
</dbReference>
<feature type="domain" description="UvrD-like helicase C-terminal" evidence="3">
    <location>
        <begin position="629"/>
        <end position="676"/>
    </location>
</feature>
<name>A0ABY5R7Z1_9MOLU</name>
<dbReference type="Pfam" id="PF13245">
    <property type="entry name" value="AAA_19"/>
    <property type="match status" value="1"/>
</dbReference>
<protein>
    <submittedName>
        <fullName evidence="5">AAA family ATPase</fullName>
    </submittedName>
</protein>
<gene>
    <name evidence="5" type="ORF">NV226_02770</name>
</gene>
<reference evidence="5" key="1">
    <citation type="submission" date="2022-08" db="EMBL/GenBank/DDBJ databases">
        <title>Complete genome of Mycoplasma iguanae type strain 2327.</title>
        <authorList>
            <person name="Spergser J."/>
        </authorList>
    </citation>
    <scope>NUCLEOTIDE SEQUENCE</scope>
    <source>
        <strain evidence="5">2327</strain>
    </source>
</reference>
<dbReference type="InterPro" id="IPR050534">
    <property type="entry name" value="Coronavir_polyprotein_1ab"/>
</dbReference>